<name>A0ACC0A289_CATRO</name>
<accession>A0ACC0A289</accession>
<organism evidence="1 2">
    <name type="scientific">Catharanthus roseus</name>
    <name type="common">Madagascar periwinkle</name>
    <name type="synonym">Vinca rosea</name>
    <dbReference type="NCBI Taxonomy" id="4058"/>
    <lineage>
        <taxon>Eukaryota</taxon>
        <taxon>Viridiplantae</taxon>
        <taxon>Streptophyta</taxon>
        <taxon>Embryophyta</taxon>
        <taxon>Tracheophyta</taxon>
        <taxon>Spermatophyta</taxon>
        <taxon>Magnoliopsida</taxon>
        <taxon>eudicotyledons</taxon>
        <taxon>Gunneridae</taxon>
        <taxon>Pentapetalae</taxon>
        <taxon>asterids</taxon>
        <taxon>lamiids</taxon>
        <taxon>Gentianales</taxon>
        <taxon>Apocynaceae</taxon>
        <taxon>Rauvolfioideae</taxon>
        <taxon>Vinceae</taxon>
        <taxon>Catharanthinae</taxon>
        <taxon>Catharanthus</taxon>
    </lineage>
</organism>
<proteinExistence type="predicted"/>
<keyword evidence="2" id="KW-1185">Reference proteome</keyword>
<reference evidence="2" key="1">
    <citation type="journal article" date="2023" name="Nat. Plants">
        <title>Single-cell RNA sequencing provides a high-resolution roadmap for understanding the multicellular compartmentation of specialized metabolism.</title>
        <authorList>
            <person name="Sun S."/>
            <person name="Shen X."/>
            <person name="Li Y."/>
            <person name="Li Y."/>
            <person name="Wang S."/>
            <person name="Li R."/>
            <person name="Zhang H."/>
            <person name="Shen G."/>
            <person name="Guo B."/>
            <person name="Wei J."/>
            <person name="Xu J."/>
            <person name="St-Pierre B."/>
            <person name="Chen S."/>
            <person name="Sun C."/>
        </authorList>
    </citation>
    <scope>NUCLEOTIDE SEQUENCE [LARGE SCALE GENOMIC DNA]</scope>
</reference>
<dbReference type="Proteomes" id="UP001060085">
    <property type="component" value="Linkage Group LG07"/>
</dbReference>
<sequence length="374" mass="43481">MFSTIRFQRNGVKPLFFFESLYQYSTTAAAFESQRYFLVDYLKNSLGFSKAEAHSLVNKIPHRKSCRKDPNLVFNFLEKLGLNKNQIRSIVSVDPIVLSYDVDKTLKPKILVFQELGLSGSDIVRVIMYYRTILCVGRSSIVRAIEYLRKLLGTDENVAKVVKKFTPLLNDSLINRVISVNVELLQRAGFSNEELNRFVIRHPRRLIRKPQWLEENLRRVESEFGISRESKMFYRGVEVVSACTDTKINLKLNTFRSYGWSDATIYSLIRTLPSILAKSDAKIREALSFYIEVIGYTPEYMVTRPFLFTLSLERRVKPRIEVVKILNEKKLSKKKLSFYTAVCKSEMQFVNVYILPYKDKLPDLYDSYVKSAGR</sequence>
<evidence type="ECO:0000313" key="1">
    <source>
        <dbReference type="EMBL" id="KAI5654681.1"/>
    </source>
</evidence>
<gene>
    <name evidence="1" type="ORF">M9H77_31868</name>
</gene>
<protein>
    <submittedName>
        <fullName evidence="1">Uncharacterized protein</fullName>
    </submittedName>
</protein>
<dbReference type="EMBL" id="CM044707">
    <property type="protein sequence ID" value="KAI5654681.1"/>
    <property type="molecule type" value="Genomic_DNA"/>
</dbReference>
<comment type="caution">
    <text evidence="1">The sequence shown here is derived from an EMBL/GenBank/DDBJ whole genome shotgun (WGS) entry which is preliminary data.</text>
</comment>
<evidence type="ECO:0000313" key="2">
    <source>
        <dbReference type="Proteomes" id="UP001060085"/>
    </source>
</evidence>